<dbReference type="InterPro" id="IPR036282">
    <property type="entry name" value="Glutathione-S-Trfase_C_sf"/>
</dbReference>
<dbReference type="SUPFAM" id="SSF52833">
    <property type="entry name" value="Thioredoxin-like"/>
    <property type="match status" value="1"/>
</dbReference>
<dbReference type="GO" id="GO:0006749">
    <property type="term" value="P:glutathione metabolic process"/>
    <property type="evidence" value="ECO:0007669"/>
    <property type="project" value="TreeGrafter"/>
</dbReference>
<keyword evidence="2" id="KW-0808">Transferase</keyword>
<dbReference type="InterPro" id="IPR004045">
    <property type="entry name" value="Glutathione_S-Trfase_N"/>
</dbReference>
<dbReference type="GO" id="GO:0004364">
    <property type="term" value="F:glutathione transferase activity"/>
    <property type="evidence" value="ECO:0007669"/>
    <property type="project" value="TreeGrafter"/>
</dbReference>
<dbReference type="Proteomes" id="UP000515292">
    <property type="component" value="Chromosome"/>
</dbReference>
<dbReference type="Gene3D" id="1.20.1050.10">
    <property type="match status" value="1"/>
</dbReference>
<dbReference type="Pfam" id="PF13409">
    <property type="entry name" value="GST_N_2"/>
    <property type="match status" value="1"/>
</dbReference>
<feature type="domain" description="GST N-terminal" evidence="1">
    <location>
        <begin position="1"/>
        <end position="84"/>
    </location>
</feature>
<dbReference type="Gene3D" id="3.40.30.10">
    <property type="entry name" value="Glutaredoxin"/>
    <property type="match status" value="1"/>
</dbReference>
<dbReference type="AlphaFoldDB" id="A0A7G5II50"/>
<sequence>MKLIIGNKAYSSWSLRGWLAAKQSGLPFEEEVVSMYDAAWATRRETADFAPSGGKVPILWDGDVAAWNALGIIHHLDAKTGGTRFWPVDAAARAFAASIAAEMQASFAALRTHCSMNVRRHYSGWALHADAVADVARVDALWREGLARFGGPWLAGADYGAADILFAPVASRFTTYDVRLSPAAEAYRARAMAHPWVAEWVAEAHKEAWVLDQYEY</sequence>
<gene>
    <name evidence="2" type="ORF">H3309_00555</name>
</gene>
<dbReference type="EMBL" id="CP059851">
    <property type="protein sequence ID" value="QMW23042.1"/>
    <property type="molecule type" value="Genomic_DNA"/>
</dbReference>
<reference evidence="2 3" key="1">
    <citation type="submission" date="2020-07" db="EMBL/GenBank/DDBJ databases">
        <title>Complete genome sequence for Sandaracinobacter sp. M6.</title>
        <authorList>
            <person name="Tang Y."/>
            <person name="Liu Q."/>
            <person name="Guo Z."/>
            <person name="Lei P."/>
            <person name="Huang B."/>
        </authorList>
    </citation>
    <scope>NUCLEOTIDE SEQUENCE [LARGE SCALE GENOMIC DNA]</scope>
    <source>
        <strain evidence="2 3">M6</strain>
    </source>
</reference>
<evidence type="ECO:0000313" key="2">
    <source>
        <dbReference type="EMBL" id="QMW23042.1"/>
    </source>
</evidence>
<evidence type="ECO:0000313" key="3">
    <source>
        <dbReference type="Proteomes" id="UP000515292"/>
    </source>
</evidence>
<evidence type="ECO:0000259" key="1">
    <source>
        <dbReference type="PROSITE" id="PS50404"/>
    </source>
</evidence>
<dbReference type="PANTHER" id="PTHR42673:SF4">
    <property type="entry name" value="MALEYLACETOACETATE ISOMERASE"/>
    <property type="match status" value="1"/>
</dbReference>
<dbReference type="SUPFAM" id="SSF47616">
    <property type="entry name" value="GST C-terminal domain-like"/>
    <property type="match status" value="1"/>
</dbReference>
<accession>A0A7G5II50</accession>
<dbReference type="PANTHER" id="PTHR42673">
    <property type="entry name" value="MALEYLACETOACETATE ISOMERASE"/>
    <property type="match status" value="1"/>
</dbReference>
<dbReference type="KEGG" id="sand:H3309_00555"/>
<dbReference type="PROSITE" id="PS50404">
    <property type="entry name" value="GST_NTER"/>
    <property type="match status" value="1"/>
</dbReference>
<protein>
    <submittedName>
        <fullName evidence="2">Glutathione S-transferase N-terminal domain-containing protein</fullName>
    </submittedName>
</protein>
<proteinExistence type="predicted"/>
<dbReference type="InterPro" id="IPR036249">
    <property type="entry name" value="Thioredoxin-like_sf"/>
</dbReference>
<dbReference type="GO" id="GO:0006559">
    <property type="term" value="P:L-phenylalanine catabolic process"/>
    <property type="evidence" value="ECO:0007669"/>
    <property type="project" value="TreeGrafter"/>
</dbReference>
<dbReference type="GO" id="GO:0016034">
    <property type="term" value="F:maleylacetoacetate isomerase activity"/>
    <property type="evidence" value="ECO:0007669"/>
    <property type="project" value="TreeGrafter"/>
</dbReference>
<keyword evidence="3" id="KW-1185">Reference proteome</keyword>
<name>A0A7G5II50_9SPHN</name>
<organism evidence="2 3">
    <name type="scientific">Sandaracinobacteroides saxicola</name>
    <dbReference type="NCBI Taxonomy" id="2759707"/>
    <lineage>
        <taxon>Bacteria</taxon>
        <taxon>Pseudomonadati</taxon>
        <taxon>Pseudomonadota</taxon>
        <taxon>Alphaproteobacteria</taxon>
        <taxon>Sphingomonadales</taxon>
        <taxon>Sphingosinicellaceae</taxon>
        <taxon>Sandaracinobacteroides</taxon>
    </lineage>
</organism>
<dbReference type="RefSeq" id="WP_182296499.1">
    <property type="nucleotide sequence ID" value="NZ_CP059851.1"/>
</dbReference>